<feature type="region of interest" description="Disordered" evidence="2">
    <location>
        <begin position="517"/>
        <end position="551"/>
    </location>
</feature>
<protein>
    <recommendedName>
        <fullName evidence="1">Ubiquitin carboxyl-terminal hydrolase</fullName>
        <ecNumber evidence="1">3.4.19.12</ecNumber>
    </recommendedName>
</protein>
<dbReference type="InterPro" id="IPR038765">
    <property type="entry name" value="Papain-like_cys_pep_sf"/>
</dbReference>
<keyword evidence="1 4" id="KW-0645">Protease</keyword>
<keyword evidence="1" id="KW-0378">Hydrolase</keyword>
<feature type="region of interest" description="Disordered" evidence="2">
    <location>
        <begin position="1"/>
        <end position="101"/>
    </location>
</feature>
<feature type="domain" description="USP" evidence="3">
    <location>
        <begin position="117"/>
        <end position="510"/>
    </location>
</feature>
<dbReference type="Pfam" id="PF00443">
    <property type="entry name" value="UCH"/>
    <property type="match status" value="1"/>
</dbReference>
<dbReference type="GO" id="GO:0004843">
    <property type="term" value="F:cysteine-type deubiquitinase activity"/>
    <property type="evidence" value="ECO:0007669"/>
    <property type="project" value="UniProtKB-UniRule"/>
</dbReference>
<feature type="compositionally biased region" description="Low complexity" evidence="2">
    <location>
        <begin position="539"/>
        <end position="551"/>
    </location>
</feature>
<evidence type="ECO:0000313" key="5">
    <source>
        <dbReference type="Proteomes" id="UP000591131"/>
    </source>
</evidence>
<comment type="catalytic activity">
    <reaction evidence="1">
        <text>Thiol-dependent hydrolysis of ester, thioester, amide, peptide and isopeptide bonds formed by the C-terminal Gly of ubiquitin (a 76-residue protein attached to proteins as an intracellular targeting signal).</text>
        <dbReference type="EC" id="3.4.19.12"/>
    </reaction>
</comment>
<proteinExistence type="inferred from homology"/>
<keyword evidence="1" id="KW-0788">Thiol protease</keyword>
<dbReference type="OrthoDB" id="292964at2759"/>
<dbReference type="GO" id="GO:0016579">
    <property type="term" value="P:protein deubiquitination"/>
    <property type="evidence" value="ECO:0007669"/>
    <property type="project" value="InterPro"/>
</dbReference>
<organism evidence="4 5">
    <name type="scientific">Perkinsus chesapeaki</name>
    <name type="common">Clam parasite</name>
    <name type="synonym">Perkinsus andrewsi</name>
    <dbReference type="NCBI Taxonomy" id="330153"/>
    <lineage>
        <taxon>Eukaryota</taxon>
        <taxon>Sar</taxon>
        <taxon>Alveolata</taxon>
        <taxon>Perkinsozoa</taxon>
        <taxon>Perkinsea</taxon>
        <taxon>Perkinsida</taxon>
        <taxon>Perkinsidae</taxon>
        <taxon>Perkinsus</taxon>
    </lineage>
</organism>
<evidence type="ECO:0000256" key="2">
    <source>
        <dbReference type="SAM" id="MobiDB-lite"/>
    </source>
</evidence>
<name>A0A7J6L3Q0_PERCH</name>
<dbReference type="SUPFAM" id="SSF54001">
    <property type="entry name" value="Cysteine proteinases"/>
    <property type="match status" value="1"/>
</dbReference>
<dbReference type="InterPro" id="IPR018200">
    <property type="entry name" value="USP_CS"/>
</dbReference>
<keyword evidence="5" id="KW-1185">Reference proteome</keyword>
<dbReference type="EC" id="3.4.19.12" evidence="1"/>
<dbReference type="AlphaFoldDB" id="A0A7J6L3Q0"/>
<dbReference type="InterPro" id="IPR001394">
    <property type="entry name" value="Peptidase_C19_UCH"/>
</dbReference>
<dbReference type="Gene3D" id="3.90.70.10">
    <property type="entry name" value="Cysteine proteinases"/>
    <property type="match status" value="1"/>
</dbReference>
<evidence type="ECO:0000313" key="4">
    <source>
        <dbReference type="EMBL" id="KAF4653276.1"/>
    </source>
</evidence>
<dbReference type="PANTHER" id="PTHR21646:SF76">
    <property type="entry name" value="UBIQUITIN CARBOXYL-TERMINAL HYDROLASE 32"/>
    <property type="match status" value="1"/>
</dbReference>
<feature type="compositionally biased region" description="Low complexity" evidence="2">
    <location>
        <begin position="58"/>
        <end position="68"/>
    </location>
</feature>
<sequence>MVLQSDPLGDPPRIASPHLPVPRVMDSSPSSTCSAKRKSPDSEDESAMPARRSARLCSFENSESNSSSPGEVLERATCLSQDSSATAASAPPPQYALGPPLLPITEKGDFTPRPGFVGLVNLGSTCYMNAVIQCLHAILPLVTYLLGGEHELNETNPLGTGGDIFQSFARLLSSMRLASSLEAIVPREFKKAIDNHMVAFKGTGIQHDAAEFATALLDKLHEDLNRAAMSSGEPPETPECTIEMSEEKGIDRIAAEFWKAQLAKNQSIIVDLFQGQMRSVFKCSSCGHSRVVFEAFNSLILPVEDFRGKPLTDIYDCLREFARPSDLSGDNGWYCAKCSSLSDSTCNTTLWKLPGILMVQLRRFKQLSPTRWSKSSHHVHYPTKEPLNLEKFVSRSHQRDAPTYRLLGVLRHKGLMSGGHYTAFVNHDKTLWDLKGHEKPIDLSLQTPRRAPFHMGHHMDPESPMSRVVLGLVPCSPNGWWFFDDSTVHPLRKEALVDSRDAYILFFVRSGTPVDHKMIPSQRHNKPTDWPHAFDNVASPSSSLSSPEEGL</sequence>
<dbReference type="CDD" id="cd02674">
    <property type="entry name" value="Peptidase_C19R"/>
    <property type="match status" value="1"/>
</dbReference>
<dbReference type="PROSITE" id="PS00973">
    <property type="entry name" value="USP_2"/>
    <property type="match status" value="1"/>
</dbReference>
<gene>
    <name evidence="4" type="primary">DOA4</name>
    <name evidence="4" type="ORF">FOL47_010609</name>
</gene>
<reference evidence="4 5" key="1">
    <citation type="submission" date="2020-04" db="EMBL/GenBank/DDBJ databases">
        <title>Perkinsus chesapeaki whole genome sequence.</title>
        <authorList>
            <person name="Bogema D.R."/>
        </authorList>
    </citation>
    <scope>NUCLEOTIDE SEQUENCE [LARGE SCALE GENOMIC DNA]</scope>
    <source>
        <strain evidence="4">ATCC PRA-425</strain>
    </source>
</reference>
<dbReference type="Proteomes" id="UP000591131">
    <property type="component" value="Unassembled WGS sequence"/>
</dbReference>
<comment type="caution">
    <text evidence="4">The sequence shown here is derived from an EMBL/GenBank/DDBJ whole genome shotgun (WGS) entry which is preliminary data.</text>
</comment>
<dbReference type="InterPro" id="IPR028889">
    <property type="entry name" value="USP"/>
</dbReference>
<accession>A0A7J6L3Q0</accession>
<dbReference type="PROSITE" id="PS50235">
    <property type="entry name" value="USP_3"/>
    <property type="match status" value="1"/>
</dbReference>
<evidence type="ECO:0000259" key="3">
    <source>
        <dbReference type="PROSITE" id="PS50235"/>
    </source>
</evidence>
<keyword evidence="1" id="KW-0833">Ubl conjugation pathway</keyword>
<dbReference type="InterPro" id="IPR050185">
    <property type="entry name" value="Ub_carboxyl-term_hydrolase"/>
</dbReference>
<dbReference type="PANTHER" id="PTHR21646">
    <property type="entry name" value="UBIQUITIN CARBOXYL-TERMINAL HYDROLASE"/>
    <property type="match status" value="1"/>
</dbReference>
<dbReference type="PROSITE" id="PS00972">
    <property type="entry name" value="USP_1"/>
    <property type="match status" value="1"/>
</dbReference>
<evidence type="ECO:0000256" key="1">
    <source>
        <dbReference type="RuleBase" id="RU366025"/>
    </source>
</evidence>
<dbReference type="GO" id="GO:0006508">
    <property type="term" value="P:proteolysis"/>
    <property type="evidence" value="ECO:0007669"/>
    <property type="project" value="UniProtKB-KW"/>
</dbReference>
<dbReference type="EMBL" id="JAAPAO010000836">
    <property type="protein sequence ID" value="KAF4653276.1"/>
    <property type="molecule type" value="Genomic_DNA"/>
</dbReference>
<comment type="similarity">
    <text evidence="1">Belongs to the peptidase C19 family.</text>
</comment>